<comment type="caution">
    <text evidence="1">The sequence shown here is derived from an EMBL/GenBank/DDBJ whole genome shotgun (WGS) entry which is preliminary data.</text>
</comment>
<dbReference type="AlphaFoldDB" id="A0A328VEE7"/>
<proteinExistence type="predicted"/>
<reference evidence="1 2" key="1">
    <citation type="submission" date="2016-08" db="EMBL/GenBank/DDBJ databases">
        <title>Analysis of Carbohydrate Active Enzymes in Thermogemmatispora T81 Reveals Carbohydrate Degradation Ability.</title>
        <authorList>
            <person name="Tomazini A."/>
            <person name="Lal S."/>
            <person name="Stott M."/>
            <person name="Henrissat B."/>
            <person name="Polikarpov I."/>
            <person name="Sparling R."/>
            <person name="Levin D.B."/>
        </authorList>
    </citation>
    <scope>NUCLEOTIDE SEQUENCE [LARGE SCALE GENOMIC DNA]</scope>
    <source>
        <strain evidence="1 2">T81</strain>
    </source>
</reference>
<accession>A0A328VEE7</accession>
<gene>
    <name evidence="1" type="ORF">A4R35_00060</name>
</gene>
<evidence type="ECO:0000313" key="1">
    <source>
        <dbReference type="EMBL" id="RAQ93903.1"/>
    </source>
</evidence>
<name>A0A328VEE7_9CHLR</name>
<sequence length="61" mass="7032">MPQQPLSEPGTSPCTWWQPRLEQDRLEADEQGQRLWAETAGGWLIARATPWAEEEARQQRG</sequence>
<dbReference type="RefSeq" id="WP_112425354.1">
    <property type="nucleotide sequence ID" value="NZ_MCIF01000002.1"/>
</dbReference>
<dbReference type="EMBL" id="MCIF01000002">
    <property type="protein sequence ID" value="RAQ93903.1"/>
    <property type="molecule type" value="Genomic_DNA"/>
</dbReference>
<protein>
    <submittedName>
        <fullName evidence="1">Uncharacterized protein</fullName>
    </submittedName>
</protein>
<dbReference type="Proteomes" id="UP000248706">
    <property type="component" value="Unassembled WGS sequence"/>
</dbReference>
<organism evidence="1 2">
    <name type="scientific">Thermogemmatispora tikiterensis</name>
    <dbReference type="NCBI Taxonomy" id="1825093"/>
    <lineage>
        <taxon>Bacteria</taxon>
        <taxon>Bacillati</taxon>
        <taxon>Chloroflexota</taxon>
        <taxon>Ktedonobacteria</taxon>
        <taxon>Thermogemmatisporales</taxon>
        <taxon>Thermogemmatisporaceae</taxon>
        <taxon>Thermogemmatispora</taxon>
    </lineage>
</organism>
<dbReference type="OrthoDB" id="7183822at2"/>
<keyword evidence="2" id="KW-1185">Reference proteome</keyword>
<evidence type="ECO:0000313" key="2">
    <source>
        <dbReference type="Proteomes" id="UP000248706"/>
    </source>
</evidence>